<keyword evidence="3" id="KW-0285">Flavoprotein</keyword>
<dbReference type="Gene3D" id="3.30.560.10">
    <property type="entry name" value="Glucose Oxidase, domain 3"/>
    <property type="match status" value="1"/>
</dbReference>
<dbReference type="InterPro" id="IPR012132">
    <property type="entry name" value="GMC_OxRdtase"/>
</dbReference>
<reference evidence="6 7" key="1">
    <citation type="submission" date="2017-03" db="EMBL/GenBank/DDBJ databases">
        <title>Genomes of endolithic fungi from Antarctica.</title>
        <authorList>
            <person name="Coleine C."/>
            <person name="Masonjones S."/>
            <person name="Stajich J.E."/>
        </authorList>
    </citation>
    <scope>NUCLEOTIDE SEQUENCE [LARGE SCALE GENOMIC DNA]</scope>
    <source>
        <strain evidence="6 7">CCFEE 5184</strain>
    </source>
</reference>
<organism evidence="6 7">
    <name type="scientific">Friedmanniomyces simplex</name>
    <dbReference type="NCBI Taxonomy" id="329884"/>
    <lineage>
        <taxon>Eukaryota</taxon>
        <taxon>Fungi</taxon>
        <taxon>Dikarya</taxon>
        <taxon>Ascomycota</taxon>
        <taxon>Pezizomycotina</taxon>
        <taxon>Dothideomycetes</taxon>
        <taxon>Dothideomycetidae</taxon>
        <taxon>Mycosphaerellales</taxon>
        <taxon>Teratosphaeriaceae</taxon>
        <taxon>Friedmanniomyces</taxon>
    </lineage>
</organism>
<evidence type="ECO:0000256" key="3">
    <source>
        <dbReference type="ARBA" id="ARBA00022630"/>
    </source>
</evidence>
<evidence type="ECO:0000313" key="6">
    <source>
        <dbReference type="EMBL" id="TKA69770.1"/>
    </source>
</evidence>
<feature type="domain" description="Glucose-methanol-choline oxidoreductase N-terminal" evidence="5">
    <location>
        <begin position="11"/>
        <end position="282"/>
    </location>
</feature>
<dbReference type="SUPFAM" id="SSF51905">
    <property type="entry name" value="FAD/NAD(P)-binding domain"/>
    <property type="match status" value="1"/>
</dbReference>
<dbReference type="InterPro" id="IPR036188">
    <property type="entry name" value="FAD/NAD-bd_sf"/>
</dbReference>
<evidence type="ECO:0000259" key="5">
    <source>
        <dbReference type="Pfam" id="PF00732"/>
    </source>
</evidence>
<dbReference type="AlphaFoldDB" id="A0A4U0X0Q5"/>
<keyword evidence="4" id="KW-0274">FAD</keyword>
<dbReference type="Pfam" id="PF00732">
    <property type="entry name" value="GMC_oxred_N"/>
    <property type="match status" value="1"/>
</dbReference>
<feature type="non-terminal residue" evidence="6">
    <location>
        <position position="345"/>
    </location>
</feature>
<comment type="similarity">
    <text evidence="2">Belongs to the GMC oxidoreductase family.</text>
</comment>
<dbReference type="STRING" id="329884.A0A4U0X0Q5"/>
<dbReference type="GO" id="GO:0050660">
    <property type="term" value="F:flavin adenine dinucleotide binding"/>
    <property type="evidence" value="ECO:0007669"/>
    <property type="project" value="InterPro"/>
</dbReference>
<dbReference type="Gene3D" id="3.50.50.60">
    <property type="entry name" value="FAD/NAD(P)-binding domain"/>
    <property type="match status" value="1"/>
</dbReference>
<accession>A0A4U0X0Q5</accession>
<gene>
    <name evidence="6" type="ORF">B0A55_09692</name>
</gene>
<evidence type="ECO:0000313" key="7">
    <source>
        <dbReference type="Proteomes" id="UP000309340"/>
    </source>
</evidence>
<evidence type="ECO:0000256" key="1">
    <source>
        <dbReference type="ARBA" id="ARBA00001974"/>
    </source>
</evidence>
<dbReference type="Proteomes" id="UP000309340">
    <property type="component" value="Unassembled WGS sequence"/>
</dbReference>
<dbReference type="InterPro" id="IPR000172">
    <property type="entry name" value="GMC_OxRdtase_N"/>
</dbReference>
<protein>
    <recommendedName>
        <fullName evidence="5">Glucose-methanol-choline oxidoreductase N-terminal domain-containing protein</fullName>
    </recommendedName>
</protein>
<name>A0A4U0X0Q5_9PEZI</name>
<keyword evidence="7" id="KW-1185">Reference proteome</keyword>
<dbReference type="OrthoDB" id="269227at2759"/>
<dbReference type="EMBL" id="NAJQ01000433">
    <property type="protein sequence ID" value="TKA69770.1"/>
    <property type="molecule type" value="Genomic_DNA"/>
</dbReference>
<comment type="cofactor">
    <cofactor evidence="1">
        <name>FAD</name>
        <dbReference type="ChEBI" id="CHEBI:57692"/>
    </cofactor>
</comment>
<evidence type="ECO:0000256" key="4">
    <source>
        <dbReference type="ARBA" id="ARBA00022827"/>
    </source>
</evidence>
<comment type="caution">
    <text evidence="6">The sequence shown here is derived from an EMBL/GenBank/DDBJ whole genome shotgun (WGS) entry which is preliminary data.</text>
</comment>
<sequence length="345" mass="37147">MTINAVAGGTAGLTVASRLAEANFSVLLLEAGGFPDGYGLPWDSASLTSDMSDSSVDWNFTSLPIPGLNGRSVAQHRGLCLGGTSSINGLTYGRGSASIYDNWQAMGNPGWGWDAVQQYFERTTYLVPPPSEDHFRTYNSSLYNPSGGPAQLGYTNYNPPSLDAFVESLPSIDIPIAIDLNNGTNVGGKHELSWLAPANQTRVSSYSAFWNDTVSRPNFEGITFAVVQKILFRHSGNQEPVAYGVEYNFPFNGTSQTEVALANKKVIFSAGTLQTPQILQLSIPVVYDKCLRNSLNDVPTVQMILQSTDAASTNQFQQNMTAQMIAEVAKAQNPASPTDPLNTID</sequence>
<proteinExistence type="inferred from homology"/>
<dbReference type="PANTHER" id="PTHR11552:SF147">
    <property type="entry name" value="CHOLINE DEHYDROGENASE, MITOCHONDRIAL"/>
    <property type="match status" value="1"/>
</dbReference>
<dbReference type="GO" id="GO:0016614">
    <property type="term" value="F:oxidoreductase activity, acting on CH-OH group of donors"/>
    <property type="evidence" value="ECO:0007669"/>
    <property type="project" value="InterPro"/>
</dbReference>
<dbReference type="PANTHER" id="PTHR11552">
    <property type="entry name" value="GLUCOSE-METHANOL-CHOLINE GMC OXIDOREDUCTASE"/>
    <property type="match status" value="1"/>
</dbReference>
<evidence type="ECO:0000256" key="2">
    <source>
        <dbReference type="ARBA" id="ARBA00010790"/>
    </source>
</evidence>